<dbReference type="EMBL" id="JAHRIP010069081">
    <property type="protein sequence ID" value="MEQ2308505.1"/>
    <property type="molecule type" value="Genomic_DNA"/>
</dbReference>
<accession>A0ABV0ZRE4</accession>
<gene>
    <name evidence="1" type="ORF">AMECASPLE_028930</name>
</gene>
<comment type="caution">
    <text evidence="1">The sequence shown here is derived from an EMBL/GenBank/DDBJ whole genome shotgun (WGS) entry which is preliminary data.</text>
</comment>
<keyword evidence="2" id="KW-1185">Reference proteome</keyword>
<sequence length="100" mass="11313">MSLENLRSVGILEKSALCISTFQDQSCWYSEFAANTVRGLDHQTSQQLFQSEEWIHRSTARITTTRLLLNQSLLSSTLDQTFPGKKINVLPGQGLQKQQN</sequence>
<evidence type="ECO:0000313" key="1">
    <source>
        <dbReference type="EMBL" id="MEQ2308505.1"/>
    </source>
</evidence>
<proteinExistence type="predicted"/>
<dbReference type="Proteomes" id="UP001469553">
    <property type="component" value="Unassembled WGS sequence"/>
</dbReference>
<reference evidence="1 2" key="1">
    <citation type="submission" date="2021-06" db="EMBL/GenBank/DDBJ databases">
        <authorList>
            <person name="Palmer J.M."/>
        </authorList>
    </citation>
    <scope>NUCLEOTIDE SEQUENCE [LARGE SCALE GENOMIC DNA]</scope>
    <source>
        <strain evidence="1 2">AS_MEX2019</strain>
        <tissue evidence="1">Muscle</tissue>
    </source>
</reference>
<name>A0ABV0ZRE4_9TELE</name>
<protein>
    <submittedName>
        <fullName evidence="1">Uncharacterized protein</fullName>
    </submittedName>
</protein>
<evidence type="ECO:0000313" key="2">
    <source>
        <dbReference type="Proteomes" id="UP001469553"/>
    </source>
</evidence>
<organism evidence="1 2">
    <name type="scientific">Ameca splendens</name>
    <dbReference type="NCBI Taxonomy" id="208324"/>
    <lineage>
        <taxon>Eukaryota</taxon>
        <taxon>Metazoa</taxon>
        <taxon>Chordata</taxon>
        <taxon>Craniata</taxon>
        <taxon>Vertebrata</taxon>
        <taxon>Euteleostomi</taxon>
        <taxon>Actinopterygii</taxon>
        <taxon>Neopterygii</taxon>
        <taxon>Teleostei</taxon>
        <taxon>Neoteleostei</taxon>
        <taxon>Acanthomorphata</taxon>
        <taxon>Ovalentaria</taxon>
        <taxon>Atherinomorphae</taxon>
        <taxon>Cyprinodontiformes</taxon>
        <taxon>Goodeidae</taxon>
        <taxon>Ameca</taxon>
    </lineage>
</organism>